<dbReference type="CDD" id="cd00054">
    <property type="entry name" value="EGF_CA"/>
    <property type="match status" value="1"/>
</dbReference>
<dbReference type="Proteomes" id="UP000314985">
    <property type="component" value="Chromosome 4"/>
</dbReference>
<reference evidence="9" key="2">
    <citation type="submission" date="2025-08" db="UniProtKB">
        <authorList>
            <consortium name="Ensembl"/>
        </authorList>
    </citation>
    <scope>IDENTIFICATION</scope>
</reference>
<dbReference type="CDD" id="cd00033">
    <property type="entry name" value="CCP"/>
    <property type="match status" value="1"/>
</dbReference>
<dbReference type="SUPFAM" id="SSF56436">
    <property type="entry name" value="C-type lectin-like"/>
    <property type="match status" value="1"/>
</dbReference>
<feature type="domain" description="EGF-like" evidence="6">
    <location>
        <begin position="152"/>
        <end position="188"/>
    </location>
</feature>
<evidence type="ECO:0000256" key="3">
    <source>
        <dbReference type="ARBA" id="ARBA00023157"/>
    </source>
</evidence>
<proteinExistence type="predicted"/>
<dbReference type="GO" id="GO:0030246">
    <property type="term" value="F:carbohydrate binding"/>
    <property type="evidence" value="ECO:0007669"/>
    <property type="project" value="UniProtKB-KW"/>
</dbReference>
<evidence type="ECO:0000259" key="7">
    <source>
        <dbReference type="PROSITE" id="PS50041"/>
    </source>
</evidence>
<evidence type="ECO:0000256" key="1">
    <source>
        <dbReference type="ARBA" id="ARBA00022729"/>
    </source>
</evidence>
<keyword evidence="3 4" id="KW-1015">Disulfide bond</keyword>
<reference evidence="9 10" key="1">
    <citation type="submission" date="2017-08" db="EMBL/GenBank/DDBJ databases">
        <title>USMARCv1.0.</title>
        <authorList>
            <person name="Hannum G.I."/>
            <person name="Koren S."/>
            <person name="Schroeder S.G."/>
            <person name="Chin S.C."/>
            <person name="Nonneman D.J."/>
            <person name="Becker S.A."/>
            <person name="Rosen B.D."/>
            <person name="Bickhart D.M."/>
            <person name="Putnam N.H."/>
            <person name="Green R.E."/>
            <person name="Tuggle C.K."/>
            <person name="Liu H."/>
            <person name="Rohrer G.A."/>
            <person name="Warr A."/>
            <person name="Hall R."/>
            <person name="Kim K."/>
            <person name="Hume D.A."/>
            <person name="Talbot R."/>
            <person name="Chow W."/>
            <person name="Howe K."/>
            <person name="Schwartz A.S."/>
            <person name="Watson M."/>
            <person name="Archibald A.L."/>
            <person name="Phillippy A.M."/>
            <person name="Smith T.P.L."/>
        </authorList>
    </citation>
    <scope>NUCLEOTIDE SEQUENCE [LARGE SCALE GENOMIC DNA]</scope>
</reference>
<dbReference type="Gene3D" id="2.10.70.10">
    <property type="entry name" value="Complement Module, domain 1"/>
    <property type="match status" value="1"/>
</dbReference>
<dbReference type="InterPro" id="IPR016187">
    <property type="entry name" value="CTDL_fold"/>
</dbReference>
<dbReference type="PROSITE" id="PS50026">
    <property type="entry name" value="EGF_3"/>
    <property type="match status" value="1"/>
</dbReference>
<keyword evidence="5" id="KW-0768">Sushi</keyword>
<organism evidence="9 10">
    <name type="scientific">Sus scrofa</name>
    <name type="common">Pig</name>
    <dbReference type="NCBI Taxonomy" id="9823"/>
    <lineage>
        <taxon>Eukaryota</taxon>
        <taxon>Metazoa</taxon>
        <taxon>Chordata</taxon>
        <taxon>Craniata</taxon>
        <taxon>Vertebrata</taxon>
        <taxon>Euteleostomi</taxon>
        <taxon>Mammalia</taxon>
        <taxon>Eutheria</taxon>
        <taxon>Laurasiatheria</taxon>
        <taxon>Artiodactyla</taxon>
        <taxon>Suina</taxon>
        <taxon>Suidae</taxon>
        <taxon>Sus</taxon>
    </lineage>
</organism>
<dbReference type="PROSITE" id="PS01186">
    <property type="entry name" value="EGF_2"/>
    <property type="match status" value="1"/>
</dbReference>
<dbReference type="InterPro" id="IPR033991">
    <property type="entry name" value="Selectin_CTLD"/>
</dbReference>
<keyword evidence="1" id="KW-0732">Signal</keyword>
<feature type="disulfide bond" evidence="4">
    <location>
        <begin position="178"/>
        <end position="187"/>
    </location>
</feature>
<dbReference type="PROSITE" id="PS50041">
    <property type="entry name" value="C_TYPE_LECTIN_2"/>
    <property type="match status" value="1"/>
</dbReference>
<dbReference type="PROSITE" id="PS00615">
    <property type="entry name" value="C_TYPE_LECTIN_1"/>
    <property type="match status" value="1"/>
</dbReference>
<keyword evidence="2" id="KW-0430">Lectin</keyword>
<dbReference type="AlphaFoldDB" id="A0A4X1UWM4"/>
<feature type="domain" description="C-type lectin" evidence="7">
    <location>
        <begin position="32"/>
        <end position="152"/>
    </location>
</feature>
<dbReference type="PROSITE" id="PS00022">
    <property type="entry name" value="EGF_1"/>
    <property type="match status" value="1"/>
</dbReference>
<evidence type="ECO:0000259" key="6">
    <source>
        <dbReference type="PROSITE" id="PS50026"/>
    </source>
</evidence>
<evidence type="ECO:0000313" key="9">
    <source>
        <dbReference type="Ensembl" id="ENSSSCP00070033158.1"/>
    </source>
</evidence>
<feature type="disulfide bond" evidence="5">
    <location>
        <begin position="220"/>
        <end position="247"/>
    </location>
</feature>
<dbReference type="InterPro" id="IPR018378">
    <property type="entry name" value="C-type_lectin_CS"/>
</dbReference>
<dbReference type="Pfam" id="PF00059">
    <property type="entry name" value="Lectin_C"/>
    <property type="match status" value="1"/>
</dbReference>
<dbReference type="Pfam" id="PF00084">
    <property type="entry name" value="Sushi"/>
    <property type="match status" value="1"/>
</dbReference>
<dbReference type="SMART" id="SM00034">
    <property type="entry name" value="CLECT"/>
    <property type="match status" value="1"/>
</dbReference>
<dbReference type="Gene3D" id="3.10.100.10">
    <property type="entry name" value="Mannose-Binding Protein A, subunit A"/>
    <property type="match status" value="1"/>
</dbReference>
<feature type="domain" description="Sushi" evidence="8">
    <location>
        <begin position="191"/>
        <end position="249"/>
    </location>
</feature>
<dbReference type="FunFam" id="2.10.25.10:FF:000176">
    <property type="entry name" value="Selectin P"/>
    <property type="match status" value="1"/>
</dbReference>
<dbReference type="PANTHER" id="PTHR22803">
    <property type="entry name" value="MANNOSE, PHOSPHOLIPASE, LECTIN RECEPTOR RELATED"/>
    <property type="match status" value="1"/>
</dbReference>
<dbReference type="InterPro" id="IPR050111">
    <property type="entry name" value="C-type_lectin/snaclec_domain"/>
</dbReference>
<dbReference type="PROSITE" id="PS50923">
    <property type="entry name" value="SUSHI"/>
    <property type="match status" value="1"/>
</dbReference>
<dbReference type="InterPro" id="IPR000436">
    <property type="entry name" value="Sushi_SCR_CCP_dom"/>
</dbReference>
<evidence type="ECO:0000259" key="8">
    <source>
        <dbReference type="PROSITE" id="PS50923"/>
    </source>
</evidence>
<comment type="caution">
    <text evidence="4">Lacks conserved residue(s) required for the propagation of feature annotation.</text>
</comment>
<dbReference type="InterPro" id="IPR000742">
    <property type="entry name" value="EGF"/>
</dbReference>
<evidence type="ECO:0000256" key="2">
    <source>
        <dbReference type="ARBA" id="ARBA00022734"/>
    </source>
</evidence>
<keyword evidence="4" id="KW-0245">EGF-like domain</keyword>
<dbReference type="Pfam" id="PF00008">
    <property type="entry name" value="EGF"/>
    <property type="match status" value="1"/>
</dbReference>
<dbReference type="InterPro" id="IPR035976">
    <property type="entry name" value="Sushi/SCR/CCP_sf"/>
</dbReference>
<dbReference type="SUPFAM" id="SSF57535">
    <property type="entry name" value="Complement control module/SCR domain"/>
    <property type="match status" value="1"/>
</dbReference>
<dbReference type="InterPro" id="IPR001304">
    <property type="entry name" value="C-type_lectin-like"/>
</dbReference>
<dbReference type="SMART" id="SM00032">
    <property type="entry name" value="CCP"/>
    <property type="match status" value="1"/>
</dbReference>
<dbReference type="FunFam" id="3.10.100.10:FF:000007">
    <property type="entry name" value="L-selectin"/>
    <property type="match status" value="1"/>
</dbReference>
<evidence type="ECO:0000313" key="10">
    <source>
        <dbReference type="Proteomes" id="UP000314985"/>
    </source>
</evidence>
<dbReference type="Ensembl" id="ENSSSCT00070039589.1">
    <property type="protein sequence ID" value="ENSSSCP00070033158.1"/>
    <property type="gene ID" value="ENSSSCG00070019969.1"/>
</dbReference>
<dbReference type="SUPFAM" id="SSF57196">
    <property type="entry name" value="EGF/Laminin"/>
    <property type="match status" value="1"/>
</dbReference>
<protein>
    <recommendedName>
        <fullName evidence="11">L-selectin</fullName>
    </recommendedName>
</protein>
<evidence type="ECO:0000256" key="5">
    <source>
        <dbReference type="PROSITE-ProRule" id="PRU00302"/>
    </source>
</evidence>
<accession>A0A4X1UWM4</accession>
<sequence>GEMGEGDREVQTSGYKISQSWGGSVQCGDCKSGAWSYSASTETMTFDDASAYCQQRYTHLVAIQNHAEIEYLNSTFNYSASYYWIGIRKINGTWTWIGTKKALTLEATNWAPGEPNNKESNEDCVEIYIKRDKDSGKWNDERCSKKKLALCYTAACTPTSCSGHGECIETINSSTCQCYPGFRGLQCEQAVQCSSLEVPREINMSCSGEPVFGAVCTFACPEGWMLNGSVALTCGATGHWSGMLPTCEGEALIDGGCLGEQREERELRKETFRLPQLTAHCVQTRKMRKVAQANIEWMNMLFYGDSEKNKRSDMLTEF</sequence>
<dbReference type="InterPro" id="IPR016186">
    <property type="entry name" value="C-type_lectin-like/link_sf"/>
</dbReference>
<name>A0A4X1UWM4_PIG</name>
<dbReference type="CDD" id="cd03592">
    <property type="entry name" value="CLECT_selectins_like"/>
    <property type="match status" value="1"/>
</dbReference>
<evidence type="ECO:0000256" key="4">
    <source>
        <dbReference type="PROSITE-ProRule" id="PRU00076"/>
    </source>
</evidence>
<evidence type="ECO:0008006" key="11">
    <source>
        <dbReference type="Google" id="ProtNLM"/>
    </source>
</evidence>